<evidence type="ECO:0000313" key="2">
    <source>
        <dbReference type="Proteomes" id="UP000829196"/>
    </source>
</evidence>
<gene>
    <name evidence="1" type="ORF">KFK09_018147</name>
</gene>
<name>A0A8T3AUG4_DENNO</name>
<keyword evidence="2" id="KW-1185">Reference proteome</keyword>
<evidence type="ECO:0000313" key="1">
    <source>
        <dbReference type="EMBL" id="KAI0499939.1"/>
    </source>
</evidence>
<comment type="caution">
    <text evidence="1">The sequence shown here is derived from an EMBL/GenBank/DDBJ whole genome shotgun (WGS) entry which is preliminary data.</text>
</comment>
<dbReference type="AlphaFoldDB" id="A0A8T3AUG4"/>
<dbReference type="EMBL" id="JAGYWB010000013">
    <property type="protein sequence ID" value="KAI0499939.1"/>
    <property type="molecule type" value="Genomic_DNA"/>
</dbReference>
<organism evidence="1 2">
    <name type="scientific">Dendrobium nobile</name>
    <name type="common">Orchid</name>
    <dbReference type="NCBI Taxonomy" id="94219"/>
    <lineage>
        <taxon>Eukaryota</taxon>
        <taxon>Viridiplantae</taxon>
        <taxon>Streptophyta</taxon>
        <taxon>Embryophyta</taxon>
        <taxon>Tracheophyta</taxon>
        <taxon>Spermatophyta</taxon>
        <taxon>Magnoliopsida</taxon>
        <taxon>Liliopsida</taxon>
        <taxon>Asparagales</taxon>
        <taxon>Orchidaceae</taxon>
        <taxon>Epidendroideae</taxon>
        <taxon>Malaxideae</taxon>
        <taxon>Dendrobiinae</taxon>
        <taxon>Dendrobium</taxon>
    </lineage>
</organism>
<accession>A0A8T3AUG4</accession>
<reference evidence="1" key="1">
    <citation type="journal article" date="2022" name="Front. Genet.">
        <title>Chromosome-Scale Assembly of the Dendrobium nobile Genome Provides Insights Into the Molecular Mechanism of the Biosynthesis of the Medicinal Active Ingredient of Dendrobium.</title>
        <authorList>
            <person name="Xu Q."/>
            <person name="Niu S.-C."/>
            <person name="Li K.-L."/>
            <person name="Zheng P.-J."/>
            <person name="Zhang X.-J."/>
            <person name="Jia Y."/>
            <person name="Liu Y."/>
            <person name="Niu Y.-X."/>
            <person name="Yu L.-H."/>
            <person name="Chen D.-F."/>
            <person name="Zhang G.-Q."/>
        </authorList>
    </citation>
    <scope>NUCLEOTIDE SEQUENCE</scope>
    <source>
        <tissue evidence="1">Leaf</tissue>
    </source>
</reference>
<sequence>MQQFAFLKSLMAILGRFPNVHTIPESCSQTARFVSNSMSPSVLRHVCAGGERPVQWREVSRVGGRILGLGGRREVSDDVEGRRSRQPPVCGFLGS</sequence>
<proteinExistence type="predicted"/>
<protein>
    <submittedName>
        <fullName evidence="1">Uncharacterized protein</fullName>
    </submittedName>
</protein>
<dbReference type="Proteomes" id="UP000829196">
    <property type="component" value="Unassembled WGS sequence"/>
</dbReference>